<keyword evidence="2" id="KW-1185">Reference proteome</keyword>
<dbReference type="EMBL" id="BFBB01000015">
    <property type="protein sequence ID" value="GBF52136.1"/>
    <property type="molecule type" value="Genomic_DNA"/>
</dbReference>
<proteinExistence type="predicted"/>
<sequence length="269" mass="31912">MRNSLNHMNTIDKNRMYFSALYDFAYLEKHFINSPNFRSSFSVRWEFIENEIRDAITDSVPLPDLFHHLQISHAFIEKFLKYLISNFDNDITINQLIGYKHNIQKLLKHTKKINYDLDSKLENEEYNLLETISKMDFPSLRYTQPQVFTINFRTLKNLILKIFVLLKEIRFENTKSISKEEQKSKKDGRIFGHLVKKIAPKKFNKNRFEQILTSDKISNSQRELIQKSYQNSDSDVLLVGNENDLELISAIEIAGEEVWDFGEIRFEIT</sequence>
<gene>
    <name evidence="1" type="ORF">LPTSP4_36740</name>
</gene>
<organism evidence="1 2">
    <name type="scientific">Leptospira ryugenii</name>
    <dbReference type="NCBI Taxonomy" id="1917863"/>
    <lineage>
        <taxon>Bacteria</taxon>
        <taxon>Pseudomonadati</taxon>
        <taxon>Spirochaetota</taxon>
        <taxon>Spirochaetia</taxon>
        <taxon>Leptospirales</taxon>
        <taxon>Leptospiraceae</taxon>
        <taxon>Leptospira</taxon>
    </lineage>
</organism>
<name>A0A2P2E5I9_9LEPT</name>
<comment type="caution">
    <text evidence="1">The sequence shown here is derived from an EMBL/GenBank/DDBJ whole genome shotgun (WGS) entry which is preliminary data.</text>
</comment>
<reference evidence="1 2" key="1">
    <citation type="submission" date="2018-02" db="EMBL/GenBank/DDBJ databases">
        <title>Novel Leptospira species isolated from soil and water in Japan.</title>
        <authorList>
            <person name="Nakao R."/>
            <person name="Masuzawa T."/>
        </authorList>
    </citation>
    <scope>NUCLEOTIDE SEQUENCE [LARGE SCALE GENOMIC DNA]</scope>
    <source>
        <strain evidence="1 2">YH101</strain>
    </source>
</reference>
<evidence type="ECO:0000313" key="2">
    <source>
        <dbReference type="Proteomes" id="UP000245133"/>
    </source>
</evidence>
<evidence type="ECO:0000313" key="1">
    <source>
        <dbReference type="EMBL" id="GBF52136.1"/>
    </source>
</evidence>
<accession>A0A2P2E5I9</accession>
<dbReference type="AlphaFoldDB" id="A0A2P2E5I9"/>
<dbReference type="Proteomes" id="UP000245133">
    <property type="component" value="Unassembled WGS sequence"/>
</dbReference>
<protein>
    <submittedName>
        <fullName evidence="1">Uncharacterized protein</fullName>
    </submittedName>
</protein>